<evidence type="ECO:0000256" key="4">
    <source>
        <dbReference type="ARBA" id="ARBA00022692"/>
    </source>
</evidence>
<dbReference type="SUPFAM" id="SSF81665">
    <property type="entry name" value="Calcium ATPase, transmembrane domain M"/>
    <property type="match status" value="1"/>
</dbReference>
<keyword evidence="5 11" id="KW-0479">Metal-binding</keyword>
<dbReference type="PANTHER" id="PTHR48085">
    <property type="entry name" value="CADMIUM/ZINC-TRANSPORTING ATPASE HMA2-RELATED"/>
    <property type="match status" value="1"/>
</dbReference>
<dbReference type="GO" id="GO:0016463">
    <property type="term" value="F:P-type zinc transporter activity"/>
    <property type="evidence" value="ECO:0007669"/>
    <property type="project" value="UniProtKB-EC"/>
</dbReference>
<evidence type="ECO:0000256" key="1">
    <source>
        <dbReference type="ARBA" id="ARBA00004196"/>
    </source>
</evidence>
<keyword evidence="8 11" id="KW-0472">Membrane</keyword>
<dbReference type="Proteomes" id="UP000037997">
    <property type="component" value="Unassembled WGS sequence"/>
</dbReference>
<keyword evidence="11" id="KW-0067">ATP-binding</keyword>
<feature type="transmembrane region" description="Helical" evidence="11">
    <location>
        <begin position="596"/>
        <end position="618"/>
    </location>
</feature>
<evidence type="ECO:0000256" key="3">
    <source>
        <dbReference type="ARBA" id="ARBA00006024"/>
    </source>
</evidence>
<dbReference type="EC" id="7.2.2.12" evidence="9"/>
<evidence type="ECO:0000313" key="14">
    <source>
        <dbReference type="Proteomes" id="UP000037997"/>
    </source>
</evidence>
<dbReference type="Pfam" id="PF00122">
    <property type="entry name" value="E1-E2_ATPase"/>
    <property type="match status" value="1"/>
</dbReference>
<dbReference type="InterPro" id="IPR023298">
    <property type="entry name" value="ATPase_P-typ_TM_dom_sf"/>
</dbReference>
<dbReference type="GO" id="GO:0015086">
    <property type="term" value="F:cadmium ion transmembrane transporter activity"/>
    <property type="evidence" value="ECO:0007669"/>
    <property type="project" value="TreeGrafter"/>
</dbReference>
<evidence type="ECO:0000256" key="7">
    <source>
        <dbReference type="ARBA" id="ARBA00022989"/>
    </source>
</evidence>
<dbReference type="RefSeq" id="WP_054198023.1">
    <property type="nucleotide sequence ID" value="NZ_JNOC01000034.1"/>
</dbReference>
<dbReference type="PRINTS" id="PR00119">
    <property type="entry name" value="CATATPASE"/>
</dbReference>
<evidence type="ECO:0000256" key="5">
    <source>
        <dbReference type="ARBA" id="ARBA00022723"/>
    </source>
</evidence>
<dbReference type="InterPro" id="IPR036412">
    <property type="entry name" value="HAD-like_sf"/>
</dbReference>
<keyword evidence="11" id="KW-1003">Cell membrane</keyword>
<dbReference type="InterPro" id="IPR023299">
    <property type="entry name" value="ATPase_P-typ_cyto_dom_N"/>
</dbReference>
<evidence type="ECO:0000256" key="8">
    <source>
        <dbReference type="ARBA" id="ARBA00023136"/>
    </source>
</evidence>
<dbReference type="SFLD" id="SFLDG00002">
    <property type="entry name" value="C1.7:_P-type_atpase_like"/>
    <property type="match status" value="1"/>
</dbReference>
<feature type="transmembrane region" description="Helical" evidence="11">
    <location>
        <begin position="91"/>
        <end position="113"/>
    </location>
</feature>
<comment type="similarity">
    <text evidence="3 11">Belongs to the cation transport ATPase (P-type) (TC 3.A.3) family. Type IB subfamily.</text>
</comment>
<name>A0A0N1MNJ9_9HELI</name>
<dbReference type="SFLD" id="SFLDS00003">
    <property type="entry name" value="Haloacid_Dehalogenase"/>
    <property type="match status" value="1"/>
</dbReference>
<dbReference type="NCBIfam" id="TIGR01494">
    <property type="entry name" value="ATPase_P-type"/>
    <property type="match status" value="1"/>
</dbReference>
<organism evidence="13 14">
    <name type="scientific">Helicobacter pullorum</name>
    <dbReference type="NCBI Taxonomy" id="35818"/>
    <lineage>
        <taxon>Bacteria</taxon>
        <taxon>Pseudomonadati</taxon>
        <taxon>Campylobacterota</taxon>
        <taxon>Epsilonproteobacteria</taxon>
        <taxon>Campylobacterales</taxon>
        <taxon>Helicobacteraceae</taxon>
        <taxon>Helicobacter</taxon>
    </lineage>
</organism>
<dbReference type="PROSITE" id="PS00154">
    <property type="entry name" value="ATPASE_E1_E2"/>
    <property type="match status" value="1"/>
</dbReference>
<evidence type="ECO:0000256" key="9">
    <source>
        <dbReference type="ARBA" id="ARBA00039097"/>
    </source>
</evidence>
<evidence type="ECO:0000256" key="10">
    <source>
        <dbReference type="ARBA" id="ARBA00047308"/>
    </source>
</evidence>
<evidence type="ECO:0000256" key="2">
    <source>
        <dbReference type="ARBA" id="ARBA00004370"/>
    </source>
</evidence>
<dbReference type="Gene3D" id="3.40.50.1000">
    <property type="entry name" value="HAD superfamily/HAD-like"/>
    <property type="match status" value="1"/>
</dbReference>
<dbReference type="SUPFAM" id="SSF56784">
    <property type="entry name" value="HAD-like"/>
    <property type="match status" value="1"/>
</dbReference>
<comment type="catalytic activity">
    <reaction evidence="10">
        <text>Zn(2+)(in) + ATP + H2O = Zn(2+)(out) + ADP + phosphate + H(+)</text>
        <dbReference type="Rhea" id="RHEA:20621"/>
        <dbReference type="ChEBI" id="CHEBI:15377"/>
        <dbReference type="ChEBI" id="CHEBI:15378"/>
        <dbReference type="ChEBI" id="CHEBI:29105"/>
        <dbReference type="ChEBI" id="CHEBI:30616"/>
        <dbReference type="ChEBI" id="CHEBI:43474"/>
        <dbReference type="ChEBI" id="CHEBI:456216"/>
        <dbReference type="EC" id="7.2.2.12"/>
    </reaction>
</comment>
<dbReference type="EMBL" id="JNOC01000034">
    <property type="protein sequence ID" value="KPH55732.1"/>
    <property type="molecule type" value="Genomic_DNA"/>
</dbReference>
<reference evidence="13 14" key="1">
    <citation type="submission" date="2014-06" db="EMBL/GenBank/DDBJ databases">
        <title>Helicobacter pullorum isolates in fresh chicken meat - phenotypic and genotypic features.</title>
        <authorList>
            <person name="Borges V."/>
            <person name="Santos A."/>
            <person name="Correia C.B."/>
            <person name="Saraiva M."/>
            <person name="Menard A."/>
            <person name="Vieira L."/>
            <person name="Sampaio D.A."/>
            <person name="Gomes J.P."/>
            <person name="Oleastro M."/>
        </authorList>
    </citation>
    <scope>NUCLEOTIDE SEQUENCE [LARGE SCALE GENOMIC DNA]</scope>
    <source>
        <strain evidence="13 14">229334/12</strain>
    </source>
</reference>
<dbReference type="SUPFAM" id="SSF81653">
    <property type="entry name" value="Calcium ATPase, transduction domain A"/>
    <property type="match status" value="1"/>
</dbReference>
<keyword evidence="6" id="KW-1278">Translocase</keyword>
<feature type="transmembrane region" description="Helical" evidence="11">
    <location>
        <begin position="290"/>
        <end position="318"/>
    </location>
</feature>
<feature type="transmembrane region" description="Helical" evidence="11">
    <location>
        <begin position="52"/>
        <end position="71"/>
    </location>
</feature>
<dbReference type="GO" id="GO:0005886">
    <property type="term" value="C:plasma membrane"/>
    <property type="evidence" value="ECO:0007669"/>
    <property type="project" value="UniProtKB-SubCell"/>
</dbReference>
<evidence type="ECO:0000256" key="11">
    <source>
        <dbReference type="RuleBase" id="RU362081"/>
    </source>
</evidence>
<proteinExistence type="inferred from homology"/>
<keyword evidence="7 11" id="KW-1133">Transmembrane helix</keyword>
<comment type="subcellular location">
    <subcellularLocation>
        <location evidence="1">Cell envelope</location>
    </subcellularLocation>
    <subcellularLocation>
        <location evidence="11">Cell membrane</location>
    </subcellularLocation>
    <subcellularLocation>
        <location evidence="2">Membrane</location>
    </subcellularLocation>
</comment>
<dbReference type="Pfam" id="PF00702">
    <property type="entry name" value="Hydrolase"/>
    <property type="match status" value="1"/>
</dbReference>
<dbReference type="GO" id="GO:0046872">
    <property type="term" value="F:metal ion binding"/>
    <property type="evidence" value="ECO:0007669"/>
    <property type="project" value="UniProtKB-KW"/>
</dbReference>
<dbReference type="InterPro" id="IPR008250">
    <property type="entry name" value="ATPase_P-typ_transduc_dom_A_sf"/>
</dbReference>
<evidence type="ECO:0000256" key="6">
    <source>
        <dbReference type="ARBA" id="ARBA00022967"/>
    </source>
</evidence>
<keyword evidence="4 11" id="KW-0812">Transmembrane</keyword>
<dbReference type="InterPro" id="IPR018303">
    <property type="entry name" value="ATPase_P-typ_P_site"/>
</dbReference>
<dbReference type="InterPro" id="IPR001757">
    <property type="entry name" value="P_typ_ATPase"/>
</dbReference>
<dbReference type="InterPro" id="IPR023214">
    <property type="entry name" value="HAD_sf"/>
</dbReference>
<keyword evidence="11" id="KW-0547">Nucleotide-binding</keyword>
<dbReference type="STRING" id="35818.HPU229336_01885"/>
<evidence type="ECO:0000313" key="13">
    <source>
        <dbReference type="EMBL" id="KPH55732.1"/>
    </source>
</evidence>
<comment type="caution">
    <text evidence="13">The sequence shown here is derived from an EMBL/GenBank/DDBJ whole genome shotgun (WGS) entry which is preliminary data.</text>
</comment>
<dbReference type="GO" id="GO:0005524">
    <property type="term" value="F:ATP binding"/>
    <property type="evidence" value="ECO:0007669"/>
    <property type="project" value="UniProtKB-UniRule"/>
</dbReference>
<dbReference type="Gene3D" id="3.40.1110.10">
    <property type="entry name" value="Calcium-transporting ATPase, cytoplasmic domain N"/>
    <property type="match status" value="1"/>
</dbReference>
<sequence>MANCCSTCSNGQNNTQTPTNEKLTQGIFYLSIIIYLFALTEDFEIFGKHLETFMLNSLYLFCYFALGYEILKEALVGFYKKEFFNENSLMALASVGAWAIGEGAEAVAILLFYRIGEALESLIVEKSKKSIRTLASIKIEQAHLLKGDKTENIDPKTIQKDDILVIFAGERIPADGIVIKGEGSIDNSALNGESIPQNVKVGDSLLSGGINLDGILHLKATKSYENSAFSKIIKLIEEGNAQKSKSEEFITKFARYYTPIVTLLAISVVIFPTLYFWAMGADFVESFKTWLYRGIIFLVVSCPCALVISIPLTFFAALGRASKEGILIKGSSYIESLKDANAIIFDKTGTLTKGELIIKEINAYKNYDKDFILKIAKSLESHSNHPIAKAIIQQTNEQNLQKLHLENLKESAGSGISATLENKTIALGNARFIESITQKPIQEASIAKCQIFIAFDGEIIGNIILEDAIKEEAKEVINTLKKEHLEELYILSGDKKSVVEQVASTIGITHFFAELMPKDKVTHLKEILASQKAQRKKVIFVGDGINDAPSLALCDIGIAMGKAGSDVALEGADIVIMNDDLNKIPKVLQIAKKTRAILWQNIIFALGVKVGIMILGAFGATNLWIALFGDVGVAILALLNAIRAIR</sequence>
<gene>
    <name evidence="13" type="ORF">HPU229334_06655</name>
</gene>
<evidence type="ECO:0000259" key="12">
    <source>
        <dbReference type="Pfam" id="PF00122"/>
    </source>
</evidence>
<dbReference type="PATRIC" id="fig|35818.11.peg.1314"/>
<feature type="transmembrane region" description="Helical" evidence="11">
    <location>
        <begin position="256"/>
        <end position="278"/>
    </location>
</feature>
<dbReference type="NCBIfam" id="TIGR01525">
    <property type="entry name" value="ATPase-IB_hvy"/>
    <property type="match status" value="1"/>
</dbReference>
<feature type="transmembrane region" description="Helical" evidence="11">
    <location>
        <begin position="624"/>
        <end position="642"/>
    </location>
</feature>
<feature type="domain" description="P-type ATPase A" evidence="12">
    <location>
        <begin position="139"/>
        <end position="237"/>
    </location>
</feature>
<accession>A0A0N1MNJ9</accession>
<dbReference type="PANTHER" id="PTHR48085:SF5">
    <property type="entry name" value="CADMIUM_ZINC-TRANSPORTING ATPASE HMA4-RELATED"/>
    <property type="match status" value="1"/>
</dbReference>
<dbReference type="AlphaFoldDB" id="A0A0N1MNJ9"/>
<dbReference type="InterPro" id="IPR044492">
    <property type="entry name" value="P_typ_ATPase_HD_dom"/>
</dbReference>
<protein>
    <recommendedName>
        <fullName evidence="9">P-type Zn(2+) transporter</fullName>
        <ecNumber evidence="9">7.2.2.12</ecNumber>
    </recommendedName>
</protein>
<dbReference type="GO" id="GO:0030313">
    <property type="term" value="C:cell envelope"/>
    <property type="evidence" value="ECO:0007669"/>
    <property type="project" value="UniProtKB-SubCell"/>
</dbReference>
<dbReference type="NCBIfam" id="TIGR01512">
    <property type="entry name" value="ATPase-IB2_Cd"/>
    <property type="match status" value="1"/>
</dbReference>
<feature type="transmembrane region" description="Helical" evidence="11">
    <location>
        <begin position="23"/>
        <end position="40"/>
    </location>
</feature>
<dbReference type="InterPro" id="IPR027256">
    <property type="entry name" value="P-typ_ATPase_IB"/>
</dbReference>
<dbReference type="Gene3D" id="2.70.150.10">
    <property type="entry name" value="Calcium-transporting ATPase, cytoplasmic transduction domain A"/>
    <property type="match status" value="1"/>
</dbReference>
<dbReference type="InterPro" id="IPR051014">
    <property type="entry name" value="Cation_Transport_ATPase_IB"/>
</dbReference>
<dbReference type="SFLD" id="SFLDF00027">
    <property type="entry name" value="p-type_atpase"/>
    <property type="match status" value="1"/>
</dbReference>
<dbReference type="InterPro" id="IPR059000">
    <property type="entry name" value="ATPase_P-type_domA"/>
</dbReference>
<dbReference type="GO" id="GO:0016887">
    <property type="term" value="F:ATP hydrolysis activity"/>
    <property type="evidence" value="ECO:0007669"/>
    <property type="project" value="InterPro"/>
</dbReference>